<evidence type="ECO:0000313" key="2">
    <source>
        <dbReference type="Proteomes" id="UP000215002"/>
    </source>
</evidence>
<accession>A0A223NQJ8</accession>
<dbReference type="OrthoDB" id="1360584at2"/>
<evidence type="ECO:0000313" key="1">
    <source>
        <dbReference type="EMBL" id="ASU32182.1"/>
    </source>
</evidence>
<reference evidence="1 2" key="1">
    <citation type="submission" date="2017-08" db="EMBL/GenBank/DDBJ databases">
        <title>Complete genome sequence of Mucilaginibacter sp. strain BJC16-A31.</title>
        <authorList>
            <consortium name="Henan University of Science and Technology"/>
            <person name="You X."/>
        </authorList>
    </citation>
    <scope>NUCLEOTIDE SEQUENCE [LARGE SCALE GENOMIC DNA]</scope>
    <source>
        <strain evidence="1 2">BJC16-A31</strain>
    </source>
</reference>
<gene>
    <name evidence="1" type="ORF">MuYL_0279</name>
</gene>
<keyword evidence="2" id="KW-1185">Reference proteome</keyword>
<dbReference type="KEGG" id="muc:MuYL_0279"/>
<dbReference type="EMBL" id="CP022743">
    <property type="protein sequence ID" value="ASU32182.1"/>
    <property type="molecule type" value="Genomic_DNA"/>
</dbReference>
<dbReference type="RefSeq" id="WP_094568816.1">
    <property type="nucleotide sequence ID" value="NZ_CP022743.1"/>
</dbReference>
<dbReference type="Proteomes" id="UP000215002">
    <property type="component" value="Chromosome"/>
</dbReference>
<evidence type="ECO:0008006" key="3">
    <source>
        <dbReference type="Google" id="ProtNLM"/>
    </source>
</evidence>
<protein>
    <recommendedName>
        <fullName evidence="3">Addiction module component</fullName>
    </recommendedName>
</protein>
<dbReference type="AlphaFoldDB" id="A0A223NQJ8"/>
<name>A0A223NQJ8_9SPHI</name>
<sequence length="64" mass="7322">MNVEDIIAHLPNLDKRERTLLQNALFELQCDFDLKEAIQENLADIKSGRVSSHQSVMDEIKNAI</sequence>
<organism evidence="1 2">
    <name type="scientific">Mucilaginibacter xinganensis</name>
    <dbReference type="NCBI Taxonomy" id="1234841"/>
    <lineage>
        <taxon>Bacteria</taxon>
        <taxon>Pseudomonadati</taxon>
        <taxon>Bacteroidota</taxon>
        <taxon>Sphingobacteriia</taxon>
        <taxon>Sphingobacteriales</taxon>
        <taxon>Sphingobacteriaceae</taxon>
        <taxon>Mucilaginibacter</taxon>
    </lineage>
</organism>
<proteinExistence type="predicted"/>